<dbReference type="Pfam" id="PF00144">
    <property type="entry name" value="Beta-lactamase"/>
    <property type="match status" value="1"/>
</dbReference>
<accession>A0A813H5H4</accession>
<evidence type="ECO:0000313" key="3">
    <source>
        <dbReference type="EMBL" id="CAE8632904.1"/>
    </source>
</evidence>
<evidence type="ECO:0000256" key="1">
    <source>
        <dbReference type="SAM" id="MobiDB-lite"/>
    </source>
</evidence>
<dbReference type="SUPFAM" id="SSF56601">
    <property type="entry name" value="beta-lactamase/transpeptidase-like"/>
    <property type="match status" value="1"/>
</dbReference>
<protein>
    <recommendedName>
        <fullName evidence="2">Beta-lactamase-related domain-containing protein</fullName>
    </recommendedName>
</protein>
<dbReference type="OMA" id="YFQQNIF"/>
<dbReference type="Gene3D" id="3.40.710.10">
    <property type="entry name" value="DD-peptidase/beta-lactamase superfamily"/>
    <property type="match status" value="1"/>
</dbReference>
<feature type="region of interest" description="Disordered" evidence="1">
    <location>
        <begin position="1"/>
        <end position="23"/>
    </location>
</feature>
<sequence>MGPLRALRAPGPGSKSRSAAKASDSKLVGGLPLEPLSETFESLRNIVHEPVDQGLLPGVAALVVANGRLRFMEEAGFADVEGSVPMTSTSLVRLYSMTKCVVVAALMQLVDERLLGLEDLLADHLPAFRGVRVIVEKDDGWPLEGRTQPAKRPITIRHLLTHTSGISGGAAPGIDALRRWNKRERAWIDVYKPLTHRVDCDLVPDLASWIQELAELPLWNHPGEHYSYGYGYDVLGHLIELKRGKALADCLREFIFEPLDMCSTAFDLHRIARTPSEGNASSRRCTGKTPAVPAAARRRLAVLYRRTKSSRYGADGKHSQLARVDPERPGAASRWEKPCRIPSAGGCVSSFAGGLLSTLDDYAKFLLAVLSGGAHPTSGQRILSSEMATEMLADQTAKLQGAPASASPYGNRALGLSCLGEFQRAGAPSTGGWFDGVEGVRLWGGAANTAFKFDPNGGRPVLVLIMSQVVPQDSGETATALLHAAREALKKEL</sequence>
<feature type="domain" description="Beta-lactamase-related" evidence="2">
    <location>
        <begin position="43"/>
        <end position="482"/>
    </location>
</feature>
<dbReference type="PANTHER" id="PTHR43283">
    <property type="entry name" value="BETA-LACTAMASE-RELATED"/>
    <property type="match status" value="1"/>
</dbReference>
<dbReference type="InterPro" id="IPR050789">
    <property type="entry name" value="Diverse_Enzym_Activities"/>
</dbReference>
<dbReference type="InterPro" id="IPR012338">
    <property type="entry name" value="Beta-lactam/transpept-like"/>
</dbReference>
<evidence type="ECO:0000313" key="4">
    <source>
        <dbReference type="Proteomes" id="UP000654075"/>
    </source>
</evidence>
<gene>
    <name evidence="3" type="ORF">PGLA1383_LOCUS48825</name>
</gene>
<name>A0A813H5H4_POLGL</name>
<feature type="region of interest" description="Disordered" evidence="1">
    <location>
        <begin position="312"/>
        <end position="335"/>
    </location>
</feature>
<proteinExistence type="predicted"/>
<dbReference type="AlphaFoldDB" id="A0A813H5H4"/>
<feature type="compositionally biased region" description="Basic and acidic residues" evidence="1">
    <location>
        <begin position="314"/>
        <end position="335"/>
    </location>
</feature>
<dbReference type="EMBL" id="CAJNNV010030557">
    <property type="protein sequence ID" value="CAE8632904.1"/>
    <property type="molecule type" value="Genomic_DNA"/>
</dbReference>
<evidence type="ECO:0000259" key="2">
    <source>
        <dbReference type="Pfam" id="PF00144"/>
    </source>
</evidence>
<feature type="compositionally biased region" description="Low complexity" evidence="1">
    <location>
        <begin position="14"/>
        <end position="23"/>
    </location>
</feature>
<dbReference type="OrthoDB" id="5946976at2759"/>
<dbReference type="PANTHER" id="PTHR43283:SF3">
    <property type="entry name" value="BETA-LACTAMASE FAMILY PROTEIN (AFU_ORTHOLOGUE AFUA_5G07500)"/>
    <property type="match status" value="1"/>
</dbReference>
<reference evidence="3" key="1">
    <citation type="submission" date="2021-02" db="EMBL/GenBank/DDBJ databases">
        <authorList>
            <person name="Dougan E. K."/>
            <person name="Rhodes N."/>
            <person name="Thang M."/>
            <person name="Chan C."/>
        </authorList>
    </citation>
    <scope>NUCLEOTIDE SEQUENCE</scope>
</reference>
<dbReference type="Proteomes" id="UP000654075">
    <property type="component" value="Unassembled WGS sequence"/>
</dbReference>
<organism evidence="3 4">
    <name type="scientific">Polarella glacialis</name>
    <name type="common">Dinoflagellate</name>
    <dbReference type="NCBI Taxonomy" id="89957"/>
    <lineage>
        <taxon>Eukaryota</taxon>
        <taxon>Sar</taxon>
        <taxon>Alveolata</taxon>
        <taxon>Dinophyceae</taxon>
        <taxon>Suessiales</taxon>
        <taxon>Suessiaceae</taxon>
        <taxon>Polarella</taxon>
    </lineage>
</organism>
<dbReference type="InterPro" id="IPR001466">
    <property type="entry name" value="Beta-lactam-related"/>
</dbReference>
<comment type="caution">
    <text evidence="3">The sequence shown here is derived from an EMBL/GenBank/DDBJ whole genome shotgun (WGS) entry which is preliminary data.</text>
</comment>
<keyword evidence="4" id="KW-1185">Reference proteome</keyword>